<protein>
    <submittedName>
        <fullName evidence="1">Phage protein D</fullName>
    </submittedName>
</protein>
<accession>A0ABU0GAA2</accession>
<keyword evidence="2" id="KW-1185">Reference proteome</keyword>
<gene>
    <name evidence="1" type="ORF">J2045_003325</name>
</gene>
<dbReference type="RefSeq" id="WP_307374688.1">
    <property type="nucleotide sequence ID" value="NZ_JAUSUW010000010.1"/>
</dbReference>
<dbReference type="EMBL" id="JAUSUW010000010">
    <property type="protein sequence ID" value="MDQ0422277.1"/>
    <property type="molecule type" value="Genomic_DNA"/>
</dbReference>
<sequence length="330" mass="35410">MPQVVFSISAGGVDVTENIRGVLMSMTITDSEGLEADTLNLVIDDVDGSVEPPTRGVILNPRGGYAGAIRDFGQFSVDSVGYTGWPQQITVSAQSLAAKELAKQREPKSFPKKDFPTFGDVFRAVAGAVSLPVVIAARIAQVPNHFEAQAEESAMEFLTRIGETLNASVTIKSGRIVVMEKGSGIGAGGSVLQTINIRRPGNLLSYSVGEKDEPRYSQVETTTYDRAKNERKSVIATTGLEGPTFRIRAPFQTEDDAKRAAQAKTKELVRAQAEASFTIDGDAFAQAEAFADVRGVRSRVDGLWKVKTATHNFSGSATYTTELQCEVPSP</sequence>
<reference evidence="1 2" key="1">
    <citation type="submission" date="2023-07" db="EMBL/GenBank/DDBJ databases">
        <title>Genomic Encyclopedia of Type Strains, Phase IV (KMG-IV): sequencing the most valuable type-strain genomes for metagenomic binning, comparative biology and taxonomic classification.</title>
        <authorList>
            <person name="Goeker M."/>
        </authorList>
    </citation>
    <scope>NUCLEOTIDE SEQUENCE [LARGE SCALE GENOMIC DNA]</scope>
    <source>
        <strain evidence="1 2">DSM 1111</strain>
    </source>
</reference>
<dbReference type="Proteomes" id="UP001238496">
    <property type="component" value="Unassembled WGS sequence"/>
</dbReference>
<organism evidence="1 2">
    <name type="scientific">Peteryoungia aggregata LMG 23059</name>
    <dbReference type="NCBI Taxonomy" id="1368425"/>
    <lineage>
        <taxon>Bacteria</taxon>
        <taxon>Pseudomonadati</taxon>
        <taxon>Pseudomonadota</taxon>
        <taxon>Alphaproteobacteria</taxon>
        <taxon>Hyphomicrobiales</taxon>
        <taxon>Rhizobiaceae</taxon>
        <taxon>Peteryoungia</taxon>
    </lineage>
</organism>
<name>A0ABU0GAA2_9HYPH</name>
<dbReference type="SUPFAM" id="SSF69279">
    <property type="entry name" value="Phage tail proteins"/>
    <property type="match status" value="1"/>
</dbReference>
<evidence type="ECO:0000313" key="2">
    <source>
        <dbReference type="Proteomes" id="UP001238496"/>
    </source>
</evidence>
<evidence type="ECO:0000313" key="1">
    <source>
        <dbReference type="EMBL" id="MDQ0422277.1"/>
    </source>
</evidence>
<proteinExistence type="predicted"/>
<comment type="caution">
    <text evidence="1">The sequence shown here is derived from an EMBL/GenBank/DDBJ whole genome shotgun (WGS) entry which is preliminary data.</text>
</comment>